<evidence type="ECO:0000313" key="3">
    <source>
        <dbReference type="Proteomes" id="UP000006591"/>
    </source>
</evidence>
<dbReference type="FunFam" id="3.10.280.10:FF:000006">
    <property type="entry name" value="Mitochondrial glycoprotein, expressed"/>
    <property type="match status" value="1"/>
</dbReference>
<reference evidence="2" key="2">
    <citation type="submission" date="2018-04" db="EMBL/GenBank/DDBJ databases">
        <title>OnivRS2 (Oryza nivara Reference Sequence Version 2).</title>
        <authorList>
            <person name="Zhang J."/>
            <person name="Kudrna D."/>
            <person name="Lee S."/>
            <person name="Talag J."/>
            <person name="Rajasekar S."/>
            <person name="Welchert J."/>
            <person name="Hsing Y.-I."/>
            <person name="Wing R.A."/>
        </authorList>
    </citation>
    <scope>NUCLEOTIDE SEQUENCE [LARGE SCALE GENOMIC DNA]</scope>
    <source>
        <strain evidence="2">SL10</strain>
    </source>
</reference>
<dbReference type="Gene3D" id="3.10.280.10">
    <property type="entry name" value="Mitochondrial glycoprotein"/>
    <property type="match status" value="1"/>
</dbReference>
<organism evidence="2">
    <name type="scientific">Oryza nivara</name>
    <name type="common">Indian wild rice</name>
    <name type="synonym">Oryza sativa f. spontanea</name>
    <dbReference type="NCBI Taxonomy" id="4536"/>
    <lineage>
        <taxon>Eukaryota</taxon>
        <taxon>Viridiplantae</taxon>
        <taxon>Streptophyta</taxon>
        <taxon>Embryophyta</taxon>
        <taxon>Tracheophyta</taxon>
        <taxon>Spermatophyta</taxon>
        <taxon>Magnoliopsida</taxon>
        <taxon>Liliopsida</taxon>
        <taxon>Poales</taxon>
        <taxon>Poaceae</taxon>
        <taxon>BOP clade</taxon>
        <taxon>Oryzoideae</taxon>
        <taxon>Oryzeae</taxon>
        <taxon>Oryzinae</taxon>
        <taxon>Oryza</taxon>
    </lineage>
</organism>
<evidence type="ECO:0000256" key="1">
    <source>
        <dbReference type="SAM" id="MobiDB-lite"/>
    </source>
</evidence>
<feature type="region of interest" description="Disordered" evidence="1">
    <location>
        <begin position="32"/>
        <end position="56"/>
    </location>
</feature>
<protein>
    <submittedName>
        <fullName evidence="2">Uncharacterized protein</fullName>
    </submittedName>
</protein>
<dbReference type="STRING" id="4536.A0A0E0IY50"/>
<reference evidence="2" key="1">
    <citation type="submission" date="2015-04" db="UniProtKB">
        <authorList>
            <consortium name="EnsemblPlants"/>
        </authorList>
    </citation>
    <scope>IDENTIFICATION</scope>
    <source>
        <strain evidence="2">SL10</strain>
    </source>
</reference>
<dbReference type="HOGENOM" id="CLU_919464_0_0_1"/>
<dbReference type="Gramene" id="ONIVA11G02840.1">
    <property type="protein sequence ID" value="ONIVA11G02840.1"/>
    <property type="gene ID" value="ONIVA11G02840"/>
</dbReference>
<dbReference type="InterPro" id="IPR036561">
    <property type="entry name" value="MAM33_sf"/>
</dbReference>
<keyword evidence="3" id="KW-1185">Reference proteome</keyword>
<accession>A0A0E0IY50</accession>
<dbReference type="EnsemblPlants" id="ONIVA11G02840.1">
    <property type="protein sequence ID" value="ONIVA11G02840.1"/>
    <property type="gene ID" value="ONIVA11G02840"/>
</dbReference>
<dbReference type="SUPFAM" id="SSF54529">
    <property type="entry name" value="Mitochondrial glycoprotein MAM33-like"/>
    <property type="match status" value="1"/>
</dbReference>
<dbReference type="Proteomes" id="UP000006591">
    <property type="component" value="Chromosome 11"/>
</dbReference>
<dbReference type="eggNOG" id="ENOG502RYUW">
    <property type="taxonomic scope" value="Eukaryota"/>
</dbReference>
<evidence type="ECO:0000313" key="2">
    <source>
        <dbReference type="EnsemblPlants" id="ONIVA11G02840.1"/>
    </source>
</evidence>
<name>A0A0E0IY50_ORYNI</name>
<sequence>MSLRRLAASALRRGGANDGGVLAAVRAEIAHELSSSPSSSPPSLQSQDIPDFSTVSDAPRGQEVLLRRRDASEEVLVSAVLAPLRFEGEEPLPRDALMKVFVSKPDVKPVMRFDCRAFAAEGDGGSADYDVTAVCYHPFAGECDAGEDKYEGPEFRGEARRPILLSQSLRACWIRSASLIFPAAVGKAAIAPPSYPASAFFPEAARVLAAPVPSPPSQVRSPSTTTASIQPATRFASNRPSALSRLAAAFPYVGLVPPCPGHPSHLVTCRQQRPDATSQLPPEMPRDLANHQVKRGFPEMSPC</sequence>
<dbReference type="AlphaFoldDB" id="A0A0E0IY50"/>
<feature type="compositionally biased region" description="Low complexity" evidence="1">
    <location>
        <begin position="33"/>
        <end position="47"/>
    </location>
</feature>
<proteinExistence type="predicted"/>